<proteinExistence type="predicted"/>
<accession>A0ABR2ZRQ0</accession>
<dbReference type="Gene3D" id="1.20.1280.50">
    <property type="match status" value="1"/>
</dbReference>
<dbReference type="InterPro" id="IPR001810">
    <property type="entry name" value="F-box_dom"/>
</dbReference>
<evidence type="ECO:0000313" key="3">
    <source>
        <dbReference type="Proteomes" id="UP001437256"/>
    </source>
</evidence>
<dbReference type="Proteomes" id="UP001437256">
    <property type="component" value="Unassembled WGS sequence"/>
</dbReference>
<dbReference type="EMBL" id="JBBXMP010000072">
    <property type="protein sequence ID" value="KAL0063844.1"/>
    <property type="molecule type" value="Genomic_DNA"/>
</dbReference>
<name>A0ABR2ZRQ0_9AGAR</name>
<protein>
    <recommendedName>
        <fullName evidence="1">F-box domain-containing protein</fullName>
    </recommendedName>
</protein>
<evidence type="ECO:0000259" key="1">
    <source>
        <dbReference type="Pfam" id="PF12937"/>
    </source>
</evidence>
<dbReference type="Pfam" id="PF12937">
    <property type="entry name" value="F-box-like"/>
    <property type="match status" value="1"/>
</dbReference>
<gene>
    <name evidence="2" type="ORF">AAF712_009195</name>
</gene>
<keyword evidence="3" id="KW-1185">Reference proteome</keyword>
<evidence type="ECO:0000313" key="2">
    <source>
        <dbReference type="EMBL" id="KAL0063844.1"/>
    </source>
</evidence>
<feature type="domain" description="F-box" evidence="1">
    <location>
        <begin position="93"/>
        <end position="152"/>
    </location>
</feature>
<organism evidence="2 3">
    <name type="scientific">Marasmius tenuissimus</name>
    <dbReference type="NCBI Taxonomy" id="585030"/>
    <lineage>
        <taxon>Eukaryota</taxon>
        <taxon>Fungi</taxon>
        <taxon>Dikarya</taxon>
        <taxon>Basidiomycota</taxon>
        <taxon>Agaricomycotina</taxon>
        <taxon>Agaricomycetes</taxon>
        <taxon>Agaricomycetidae</taxon>
        <taxon>Agaricales</taxon>
        <taxon>Marasmiineae</taxon>
        <taxon>Marasmiaceae</taxon>
        <taxon>Marasmius</taxon>
    </lineage>
</organism>
<reference evidence="2 3" key="1">
    <citation type="submission" date="2024-05" db="EMBL/GenBank/DDBJ databases">
        <title>A draft genome resource for the thread blight pathogen Marasmius tenuissimus strain MS-2.</title>
        <authorList>
            <person name="Yulfo-Soto G.E."/>
            <person name="Baruah I.K."/>
            <person name="Amoako-Attah I."/>
            <person name="Bukari Y."/>
            <person name="Meinhardt L.W."/>
            <person name="Bailey B.A."/>
            <person name="Cohen S.P."/>
        </authorList>
    </citation>
    <scope>NUCLEOTIDE SEQUENCE [LARGE SCALE GENOMIC DNA]</scope>
    <source>
        <strain evidence="2 3">MS-2</strain>
    </source>
</reference>
<sequence>MITNSAINSVVNLAIPDPCELPEFDVWTHLRNLQPVAVSVPSRLHAFLHEADFELSEYDHLIRVLESRLLEAQSKRDSLRSHASQLSSLLSPIRRLPSEILMKIFRFASTISMGGNKLGTNSQWKSQAFQISSVCYRWRIIALDTPELWAHFAVDLQLGAQEPLDLLLSRSRERKLSITITHINRHEAPNPSLLCSLIEHSFRWASLDYHYLEDEETLDLMDEIQELPSLEYIVCPARGIGTPVTFSEQLRQCASLKTLVVRYESHARVDISSLPLDSIKCIIFQYRPKKAFRSSLEVLKSCAHVIKRIVYQSVPKEKDREFIRQADYVSLDHVQEPIECKHVWKLTINLYHKNGIYHHLADVFQSLTLPSLVDLRLTGDCGTNLSFDGTWPAHFFDEFIVRSKCTLTALTIDLPLSDEELINSLHHFPSLKDLSIIELFKNEADTVLELDKLVKTVTKSLIKRLTVVDTKSLELSDEARPSPFLPKLDYLRLLVHAHFDADEEFVKMVQSRWYPFTSNSANSLAFSHCRLEWMILDIQDRGAEKSVYEPLKVCDSEGMKIVVKANGAYVV</sequence>
<comment type="caution">
    <text evidence="2">The sequence shown here is derived from an EMBL/GenBank/DDBJ whole genome shotgun (WGS) entry which is preliminary data.</text>
</comment>